<feature type="transmembrane region" description="Helical" evidence="2">
    <location>
        <begin position="54"/>
        <end position="78"/>
    </location>
</feature>
<feature type="transmembrane region" description="Helical" evidence="2">
    <location>
        <begin position="553"/>
        <end position="574"/>
    </location>
</feature>
<dbReference type="PANTHER" id="PTHR38848">
    <property type="entry name" value="G-PROTEIN COUPLED RECEPTORS FAMILY 3 PROFILE DOMAIN-CONTAINING PROTEIN"/>
    <property type="match status" value="1"/>
</dbReference>
<dbReference type="Proteomes" id="UP000016929">
    <property type="component" value="Unassembled WGS sequence"/>
</dbReference>
<evidence type="ECO:0000256" key="1">
    <source>
        <dbReference type="SAM" id="MobiDB-lite"/>
    </source>
</evidence>
<feature type="region of interest" description="Disordered" evidence="1">
    <location>
        <begin position="673"/>
        <end position="695"/>
    </location>
</feature>
<gene>
    <name evidence="3" type="ORF">FOC4_g10014726</name>
</gene>
<keyword evidence="2" id="KW-0472">Membrane</keyword>
<feature type="transmembrane region" description="Helical" evidence="2">
    <location>
        <begin position="20"/>
        <end position="42"/>
    </location>
</feature>
<accession>N1RBQ0</accession>
<feature type="compositionally biased region" description="Polar residues" evidence="1">
    <location>
        <begin position="344"/>
        <end position="356"/>
    </location>
</feature>
<dbReference type="OrthoDB" id="3210850at2759"/>
<sequence length="805" mass="88071">MAPKPSLEPREAYLPKPVPIGGDIMSVMVSLAACSILAVFLFQRITAVRSWSRLPFVAWLVLVIYVDSYGFVFTSAILQQVFGVNSSFNICHGAILLCLICYVTTKILIYVFLVEKAHVIRSSTTRRRNSKLYLFNMITLLGGYGVVVVLNFIYRIARIVNGECFIGMKSISMIPLIAFDAVVNVYLTILFLIPLKNLYSFKNLPKTHANSRLRSVAFRTFVGACCTLTSSIVNLTVLMVLNGEPGWVCLMCCNSDVLFSAIVVQWVTSRDSAGSSSQPASAAVTDGSYIGRRASSAHPRSSLHASNVPNVPRDVDDETSLVGHATVTSLTDDPGFEMTKVHSGATSGVIVTTTIHRQSRPTTERKESSDDDDDIGIESDRDFPVRSVAFAPGHTEVAEPPRTRIQGGPRPHHHAKAPSFSRIVLFAKSSLFVISRNLLVLVIYVDSYGFVFTSAILQQVFGVNSSFNICHGAILLCLICYVTTKILIYVFLVEKAHVIRSSTTRRRNSKLYLFNMITLLGGYGVVVVLNFIYRIARIVNGECFIGMKSISMIPLIAFDAVVNVYLTILFLIPLKNLYSFKNLPKTHANSRLRSVAFRTFVGACCTLTSSIVNLTVLMVLNGEPGWVCLMCCNSDVLFSAIVVQWVTSRDSAGSSSQPASAAVTDGSYIGRRASSAHPRSSLHASNVPNVPRDVDDETSLVGHATVTSLTDDPGFEMTKVHSGATSGVIVTTTIHRQSRPTTERKESSDDDDDIGIESDRDFPVRSVAFAPGHTEVAEPPRTRIQGGPRPHHHAKAPSFSRPLNK</sequence>
<keyword evidence="2" id="KW-0812">Transmembrane</keyword>
<organism evidence="3 4">
    <name type="scientific">Fusarium oxysporum f. sp. cubense (strain race 4)</name>
    <name type="common">Panama disease fungus</name>
    <dbReference type="NCBI Taxonomy" id="2502994"/>
    <lineage>
        <taxon>Eukaryota</taxon>
        <taxon>Fungi</taxon>
        <taxon>Dikarya</taxon>
        <taxon>Ascomycota</taxon>
        <taxon>Pezizomycotina</taxon>
        <taxon>Sordariomycetes</taxon>
        <taxon>Hypocreomycetidae</taxon>
        <taxon>Hypocreales</taxon>
        <taxon>Nectriaceae</taxon>
        <taxon>Fusarium</taxon>
        <taxon>Fusarium oxysporum species complex</taxon>
    </lineage>
</organism>
<evidence type="ECO:0000256" key="2">
    <source>
        <dbReference type="SAM" id="Phobius"/>
    </source>
</evidence>
<feature type="transmembrane region" description="Helical" evidence="2">
    <location>
        <begin position="90"/>
        <end position="113"/>
    </location>
</feature>
<dbReference type="PROSITE" id="PS51257">
    <property type="entry name" value="PROKAR_LIPOPROTEIN"/>
    <property type="match status" value="1"/>
</dbReference>
<reference evidence="4" key="1">
    <citation type="submission" date="2012-09" db="EMBL/GenBank/DDBJ databases">
        <title>Genome sequencing and comparative transcriptomics of race 1 and race 4 of banana pathogen: Fusarium oxysporum f. sp. cubense.</title>
        <authorList>
            <person name="Fang X."/>
            <person name="Huang J."/>
        </authorList>
    </citation>
    <scope>NUCLEOTIDE SEQUENCE [LARGE SCALE GENOMIC DNA]</scope>
    <source>
        <strain evidence="4">race 4</strain>
    </source>
</reference>
<name>N1RBQ0_FUSC4</name>
<dbReference type="AlphaFoldDB" id="N1RBQ0"/>
<feature type="transmembrane region" description="Helical" evidence="2">
    <location>
        <begin position="174"/>
        <end position="195"/>
    </location>
</feature>
<feature type="region of interest" description="Disordered" evidence="1">
    <location>
        <begin position="328"/>
        <end position="378"/>
    </location>
</feature>
<feature type="region of interest" description="Disordered" evidence="1">
    <location>
        <begin position="733"/>
        <end position="805"/>
    </location>
</feature>
<dbReference type="PANTHER" id="PTHR38848:SF3">
    <property type="entry name" value="G-PROTEIN COUPLED RECEPTORS FAMILY 3 PROFILE DOMAIN-CONTAINING PROTEIN"/>
    <property type="match status" value="1"/>
</dbReference>
<evidence type="ECO:0000313" key="3">
    <source>
        <dbReference type="EMBL" id="EMT61662.1"/>
    </source>
</evidence>
<protein>
    <submittedName>
        <fullName evidence="3">Uncharacterized protein</fullName>
    </submittedName>
</protein>
<keyword evidence="4" id="KW-1185">Reference proteome</keyword>
<feature type="transmembrane region" description="Helical" evidence="2">
    <location>
        <begin position="438"/>
        <end position="461"/>
    </location>
</feature>
<feature type="transmembrane region" description="Helical" evidence="2">
    <location>
        <begin position="512"/>
        <end position="533"/>
    </location>
</feature>
<feature type="transmembrane region" description="Helical" evidence="2">
    <location>
        <begin position="473"/>
        <end position="492"/>
    </location>
</feature>
<feature type="transmembrane region" description="Helical" evidence="2">
    <location>
        <begin position="133"/>
        <end position="154"/>
    </location>
</feature>
<reference evidence="4" key="2">
    <citation type="journal article" date="2014" name="PLoS ONE">
        <title>Genome and Transcriptome Analysis of the Fungal Pathogen Fusarium oxysporum f. sp. cubense Causing Banana Vascular Wilt Disease.</title>
        <authorList>
            <person name="Guo L."/>
            <person name="Han L."/>
            <person name="Yang L."/>
            <person name="Zeng H."/>
            <person name="Fan D."/>
            <person name="Zhu Y."/>
            <person name="Feng Y."/>
            <person name="Wang G."/>
            <person name="Peng C."/>
            <person name="Jiang X."/>
            <person name="Zhou D."/>
            <person name="Ni P."/>
            <person name="Liang C."/>
            <person name="Liu L."/>
            <person name="Wang J."/>
            <person name="Mao C."/>
            <person name="Fang X."/>
            <person name="Peng M."/>
            <person name="Huang J."/>
        </authorList>
    </citation>
    <scope>NUCLEOTIDE SEQUENCE [LARGE SCALE GENOMIC DNA]</scope>
    <source>
        <strain evidence="4">race 4</strain>
    </source>
</reference>
<feature type="region of interest" description="Disordered" evidence="1">
    <location>
        <begin position="294"/>
        <end position="316"/>
    </location>
</feature>
<dbReference type="HOGENOM" id="CLU_349852_0_0_1"/>
<keyword evidence="2" id="KW-1133">Transmembrane helix</keyword>
<feature type="transmembrane region" description="Helical" evidence="2">
    <location>
        <begin position="595"/>
        <end position="618"/>
    </location>
</feature>
<dbReference type="EMBL" id="KB726996">
    <property type="protein sequence ID" value="EMT61662.1"/>
    <property type="molecule type" value="Genomic_DNA"/>
</dbReference>
<proteinExistence type="predicted"/>
<evidence type="ECO:0000313" key="4">
    <source>
        <dbReference type="Proteomes" id="UP000016929"/>
    </source>
</evidence>